<gene>
    <name evidence="3" type="ORF">RAN89_17815</name>
</gene>
<sequence length="366" mass="36832">MKKTLIAAAVLMLSSATFAQVTITGTVAYGYKASSTSANQGSTADQLKQGVTNAIVGGSGGNPTGNSSGFGIDTSLVTFSAKEDLGSGMSIAAEMAIDGLNRASIGGGDMSLKLTTGVGRLSLQTYKPADYLSGGISGVGGVGMDNKVFPSRGLKDAVGFDTKLGPIFVGFAHMEQASVSSSTTSGVGAGLGIGGEGAASTTGQRLTSLSATYVGGALIANLNYLVYDGRTDNVNTSYKDVIRTAASYNFGSFKVGGGVSVLTVTGGGTLTDSLVAVSVPVGAFTLGANFAQETFSGSVAQTIPVTGVGNVPFAAGRLDQTRSGYGLSVAYALTKRTSITATYADWLPAEGKNRNNEATMLLSHSF</sequence>
<dbReference type="Gene3D" id="2.40.160.10">
    <property type="entry name" value="Porin"/>
    <property type="match status" value="1"/>
</dbReference>
<organism evidence="3 4">
    <name type="scientific">Rhodoferax mekongensis</name>
    <dbReference type="NCBI Taxonomy" id="3068341"/>
    <lineage>
        <taxon>Bacteria</taxon>
        <taxon>Pseudomonadati</taxon>
        <taxon>Pseudomonadota</taxon>
        <taxon>Betaproteobacteria</taxon>
        <taxon>Burkholderiales</taxon>
        <taxon>Comamonadaceae</taxon>
        <taxon>Rhodoferax</taxon>
    </lineage>
</organism>
<evidence type="ECO:0000313" key="3">
    <source>
        <dbReference type="EMBL" id="WNO04723.1"/>
    </source>
</evidence>
<evidence type="ECO:0000313" key="4">
    <source>
        <dbReference type="Proteomes" id="UP001302257"/>
    </source>
</evidence>
<proteinExistence type="predicted"/>
<feature type="signal peptide" evidence="1">
    <location>
        <begin position="1"/>
        <end position="19"/>
    </location>
</feature>
<name>A0ABZ0AYH1_9BURK</name>
<keyword evidence="4" id="KW-1185">Reference proteome</keyword>
<evidence type="ECO:0000259" key="2">
    <source>
        <dbReference type="Pfam" id="PF13609"/>
    </source>
</evidence>
<dbReference type="Pfam" id="PF13609">
    <property type="entry name" value="Porin_4"/>
    <property type="match status" value="1"/>
</dbReference>
<dbReference type="RefSeq" id="WP_313867552.1">
    <property type="nucleotide sequence ID" value="NZ_CP132507.1"/>
</dbReference>
<reference evidence="3 4" key="1">
    <citation type="submission" date="2023-08" db="EMBL/GenBank/DDBJ databases">
        <title>Rhodoferax potami sp. nov. and Rhodoferax mekongensis sp. nov., isolated from the Mekong River in Thailand.</title>
        <authorList>
            <person name="Kitikhun S."/>
            <person name="Charoenyingcharoen P."/>
            <person name="Siriarchawattana P."/>
            <person name="Likhitrattanapisal S."/>
            <person name="Nilsakha T."/>
            <person name="Chanpet A."/>
            <person name="Rattanawaree P."/>
            <person name="Ingsriswang S."/>
        </authorList>
    </citation>
    <scope>NUCLEOTIDE SEQUENCE [LARGE SCALE GENOMIC DNA]</scope>
    <source>
        <strain evidence="3 4">TBRC 17307</strain>
    </source>
</reference>
<accession>A0ABZ0AYH1</accession>
<feature type="chain" id="PRO_5047077785" evidence="1">
    <location>
        <begin position="20"/>
        <end position="366"/>
    </location>
</feature>
<dbReference type="Proteomes" id="UP001302257">
    <property type="component" value="Chromosome"/>
</dbReference>
<dbReference type="InterPro" id="IPR023614">
    <property type="entry name" value="Porin_dom_sf"/>
</dbReference>
<dbReference type="SUPFAM" id="SSF56935">
    <property type="entry name" value="Porins"/>
    <property type="match status" value="1"/>
</dbReference>
<protein>
    <submittedName>
        <fullName evidence="3">Porin</fullName>
    </submittedName>
</protein>
<keyword evidence="1" id="KW-0732">Signal</keyword>
<dbReference type="InterPro" id="IPR033900">
    <property type="entry name" value="Gram_neg_porin_domain"/>
</dbReference>
<feature type="domain" description="Porin" evidence="2">
    <location>
        <begin position="7"/>
        <end position="344"/>
    </location>
</feature>
<evidence type="ECO:0000256" key="1">
    <source>
        <dbReference type="SAM" id="SignalP"/>
    </source>
</evidence>
<dbReference type="EMBL" id="CP132507">
    <property type="protein sequence ID" value="WNO04723.1"/>
    <property type="molecule type" value="Genomic_DNA"/>
</dbReference>